<dbReference type="AlphaFoldDB" id="L2F667"/>
<proteinExistence type="predicted"/>
<dbReference type="PATRIC" id="fig|1230338.3.peg.1612"/>
<evidence type="ECO:0000313" key="2">
    <source>
        <dbReference type="EMBL" id="ELA08400.1"/>
    </source>
</evidence>
<accession>L2F667</accession>
<dbReference type="Proteomes" id="UP000023795">
    <property type="component" value="Unassembled WGS sequence"/>
</dbReference>
<feature type="transmembrane region" description="Helical" evidence="1">
    <location>
        <begin position="93"/>
        <end position="111"/>
    </location>
</feature>
<dbReference type="RefSeq" id="WP_009501953.1">
    <property type="nucleotide sequence ID" value="NZ_ANIN01000002.1"/>
</dbReference>
<comment type="caution">
    <text evidence="2">The sequence shown here is derived from an EMBL/GenBank/DDBJ whole genome shotgun (WGS) entry which is preliminary data.</text>
</comment>
<organism evidence="2 3">
    <name type="scientific">Moraxella macacae 0408225</name>
    <dbReference type="NCBI Taxonomy" id="1230338"/>
    <lineage>
        <taxon>Bacteria</taxon>
        <taxon>Pseudomonadati</taxon>
        <taxon>Pseudomonadota</taxon>
        <taxon>Gammaproteobacteria</taxon>
        <taxon>Moraxellales</taxon>
        <taxon>Moraxellaceae</taxon>
        <taxon>Moraxella</taxon>
    </lineage>
</organism>
<sequence length="112" mass="12753">MHSQLYFIVAIFSMASVTFIIRFMPTFLPKKLLNSPLLLAVNKALPLAVMILLILTSLAWLDNNQQFNPSKLLIAQILALIFVLISYHMFRQLFVSMIVGIVCINLFLKILT</sequence>
<dbReference type="STRING" id="1230338.MOMA_07561"/>
<dbReference type="InterPro" id="IPR008407">
    <property type="entry name" value="Brnchd-chn_aa_trnsp_AzlD"/>
</dbReference>
<keyword evidence="1" id="KW-1133">Transmembrane helix</keyword>
<feature type="transmembrane region" description="Helical" evidence="1">
    <location>
        <begin position="5"/>
        <end position="24"/>
    </location>
</feature>
<keyword evidence="3" id="KW-1185">Reference proteome</keyword>
<dbReference type="Pfam" id="PF05437">
    <property type="entry name" value="AzlD"/>
    <property type="match status" value="1"/>
</dbReference>
<keyword evidence="1" id="KW-0812">Transmembrane</keyword>
<dbReference type="OrthoDB" id="6658395at2"/>
<gene>
    <name evidence="2" type="ORF">MOMA_07561</name>
</gene>
<evidence type="ECO:0008006" key="4">
    <source>
        <dbReference type="Google" id="ProtNLM"/>
    </source>
</evidence>
<reference evidence="2 3" key="1">
    <citation type="journal article" date="2013" name="Genome Announc.">
        <title>Genome Sequence of Moraxella macacae 0408225, a Novel Bacterial Species Isolated from a Cynomolgus Macaque with Epistaxis.</title>
        <authorList>
            <person name="Ladner J.T."/>
            <person name="Whitehouse C.A."/>
            <person name="Koroleva G.I."/>
            <person name="Palacios G.F."/>
        </authorList>
    </citation>
    <scope>NUCLEOTIDE SEQUENCE [LARGE SCALE GENOMIC DNA]</scope>
    <source>
        <strain evidence="2 3">0408225</strain>
    </source>
</reference>
<dbReference type="eggNOG" id="ENOG5033GQI">
    <property type="taxonomic scope" value="Bacteria"/>
</dbReference>
<feature type="transmembrane region" description="Helical" evidence="1">
    <location>
        <begin position="70"/>
        <end position="87"/>
    </location>
</feature>
<evidence type="ECO:0000256" key="1">
    <source>
        <dbReference type="SAM" id="Phobius"/>
    </source>
</evidence>
<name>L2F667_9GAMM</name>
<dbReference type="EMBL" id="ANIN01000002">
    <property type="protein sequence ID" value="ELA08400.1"/>
    <property type="molecule type" value="Genomic_DNA"/>
</dbReference>
<keyword evidence="1" id="KW-0472">Membrane</keyword>
<evidence type="ECO:0000313" key="3">
    <source>
        <dbReference type="Proteomes" id="UP000023795"/>
    </source>
</evidence>
<protein>
    <recommendedName>
        <fullName evidence="4">Branched-chain amino acid transport</fullName>
    </recommendedName>
</protein>
<feature type="transmembrane region" description="Helical" evidence="1">
    <location>
        <begin position="44"/>
        <end position="61"/>
    </location>
</feature>